<feature type="coiled-coil region" evidence="1">
    <location>
        <begin position="105"/>
        <end position="139"/>
    </location>
</feature>
<name>A0A4Z1L0X6_9HELO</name>
<comment type="caution">
    <text evidence="3">The sequence shown here is derived from an EMBL/GenBank/DDBJ whole genome shotgun (WGS) entry which is preliminary data.</text>
</comment>
<dbReference type="AlphaFoldDB" id="A0A4Z1L0X6"/>
<feature type="compositionally biased region" description="Polar residues" evidence="2">
    <location>
        <begin position="548"/>
        <end position="559"/>
    </location>
</feature>
<feature type="compositionally biased region" description="Acidic residues" evidence="2">
    <location>
        <begin position="323"/>
        <end position="334"/>
    </location>
</feature>
<accession>A0A4Z1L0X6</accession>
<feature type="compositionally biased region" description="Polar residues" evidence="2">
    <location>
        <begin position="1058"/>
        <end position="1067"/>
    </location>
</feature>
<feature type="compositionally biased region" description="Polar residues" evidence="2">
    <location>
        <begin position="566"/>
        <end position="580"/>
    </location>
</feature>
<feature type="region of interest" description="Disordered" evidence="2">
    <location>
        <begin position="1039"/>
        <end position="1067"/>
    </location>
</feature>
<evidence type="ECO:0000313" key="3">
    <source>
        <dbReference type="EMBL" id="TGO90377.1"/>
    </source>
</evidence>
<feature type="region of interest" description="Disordered" evidence="2">
    <location>
        <begin position="548"/>
        <end position="580"/>
    </location>
</feature>
<evidence type="ECO:0000256" key="2">
    <source>
        <dbReference type="SAM" id="MobiDB-lite"/>
    </source>
</evidence>
<evidence type="ECO:0000313" key="4">
    <source>
        <dbReference type="Proteomes" id="UP000297280"/>
    </source>
</evidence>
<dbReference type="Proteomes" id="UP000297280">
    <property type="component" value="Unassembled WGS sequence"/>
</dbReference>
<protein>
    <submittedName>
        <fullName evidence="3">Uncharacterized protein</fullName>
    </submittedName>
</protein>
<evidence type="ECO:0000256" key="1">
    <source>
        <dbReference type="SAM" id="Coils"/>
    </source>
</evidence>
<gene>
    <name evidence="3" type="ORF">BPOR_0067g00190</name>
</gene>
<keyword evidence="4" id="KW-1185">Reference proteome</keyword>
<dbReference type="EMBL" id="PQXO01000067">
    <property type="protein sequence ID" value="TGO90377.1"/>
    <property type="molecule type" value="Genomic_DNA"/>
</dbReference>
<reference evidence="3 4" key="1">
    <citation type="submission" date="2017-12" db="EMBL/GenBank/DDBJ databases">
        <title>Comparative genomics of Botrytis spp.</title>
        <authorList>
            <person name="Valero-Jimenez C.A."/>
            <person name="Tapia P."/>
            <person name="Veloso J."/>
            <person name="Silva-Moreno E."/>
            <person name="Staats M."/>
            <person name="Valdes J.H."/>
            <person name="Van Kan J.A.L."/>
        </authorList>
    </citation>
    <scope>NUCLEOTIDE SEQUENCE [LARGE SCALE GENOMIC DNA]</scope>
    <source>
        <strain evidence="3 4">MUCL3349</strain>
    </source>
</reference>
<feature type="region of interest" description="Disordered" evidence="2">
    <location>
        <begin position="323"/>
        <end position="342"/>
    </location>
</feature>
<organism evidence="3 4">
    <name type="scientific">Botrytis porri</name>
    <dbReference type="NCBI Taxonomy" id="87229"/>
    <lineage>
        <taxon>Eukaryota</taxon>
        <taxon>Fungi</taxon>
        <taxon>Dikarya</taxon>
        <taxon>Ascomycota</taxon>
        <taxon>Pezizomycotina</taxon>
        <taxon>Leotiomycetes</taxon>
        <taxon>Helotiales</taxon>
        <taxon>Sclerotiniaceae</taxon>
        <taxon>Botrytis</taxon>
    </lineage>
</organism>
<sequence length="1115" mass="125030">MALTTSGFQALGKFDTAGQIDGPVDVMSSTQTRRKSNSQALEQSKVLLARPNLLNAADFESISQLPARELRNDWAGTYRKAHSAQQHQQNAWVNFAKFIGTEIDAVTLTNRHQEYLKEIQKYTKEIAGMNKEIAKNNIKSKRNEQFGHLIATPFRGPQLEVLTKGEVEMRTVKSGKKGEVNDSDEEVLDDAEEEVLWDENLSENHFQLLSTILNSKQRDAIAPMWSLAAALMLHRNDLMAHPEFFNRTINQGIGRKLEKKNWEVQQLFKSSLFQGQANTTWAEYKNLGMINVPKGGSPAQKVYNASKFAQEVGNQDVEDFALESDQESSDDDGPELATSMRDAPPPQVQALQAQLGGWDGPLTQYFRGQMESPVRDRYEELIQPIDNAIAAEFDGSTIEGTRENHQAQLQNPFTFAYSIHKSLYMLTMGYKALWRNGTFNSILNGKSENKQKVLSLERLIHSIEYDVNEARFPENFVDAMIPPQIKHLCKNKESIPSQNQNLASASGTLIPSQNQNLASASGTLVPSQNQNLASTSGTLVPSQNLSVALTASSHSSPDQTDVEMANDQNPGQSLTTNQASDQHIATNNQILEETLSQYYDQIGGLNGNLRSYLSQASPKSKQNLSRKIIDVGNQFLKICERHGFDGSKGVVTEEHLQIAEGLEKQLTEAKEVYLKNSGEENLRSLEKIQGEIRHQFPESLAIAIIGGDRNISPVLENAQTKPAGPTTDNQQISIEQKYENLRAEYYTTIKNGDHLSGYLYADDNLLAIAAKRKLETLADEFQSQCNNNGFDAKQDIIDDNKLVALTTLSNDIEKAKEVYLKDLKDVDFKHLQSLWNEAEAEKELADIVRGDYKEFLVKLDKRKKEPSPRFTSLVGEDSPPRVNDNNLNSRFVTPTAWKSPPGIIIDNGIEKKIVGFRSVGNGEQLLLEWRNHGAERNAFELVASSVYKGKRKEYSGGKMAVGTKYELENYSLRDCGFGGVAQVRRRDTTTSYIRAPPTYIFISHKGDEKWFTKSDMIAKFGDQIKDAIEDYNKEAHQTQVTGNRGWKNSRHNGWKDSSPLNDNSKNSTWDDYVISHSRGHGAKENIISNDSSPVMDEQEMYEKFKQFLKTGTGWA</sequence>
<keyword evidence="1" id="KW-0175">Coiled coil</keyword>
<proteinExistence type="predicted"/>